<dbReference type="Gene3D" id="3.30.300.30">
    <property type="match status" value="1"/>
</dbReference>
<name>A0ABT3W9K4_9PROT</name>
<dbReference type="EMBL" id="JANIDV010000001">
    <property type="protein sequence ID" value="MCX5615777.1"/>
    <property type="molecule type" value="Genomic_DNA"/>
</dbReference>
<keyword evidence="2 4" id="KW-0436">Ligase</keyword>
<dbReference type="SUPFAM" id="SSF56801">
    <property type="entry name" value="Acetyl-CoA synthetase-like"/>
    <property type="match status" value="1"/>
</dbReference>
<dbReference type="PANTHER" id="PTHR22754:SF32">
    <property type="entry name" value="DISCO-INTERACTING PROTEIN 2"/>
    <property type="match status" value="1"/>
</dbReference>
<keyword evidence="5" id="KW-1185">Reference proteome</keyword>
<gene>
    <name evidence="4" type="ORF">NQF87_02120</name>
</gene>
<dbReference type="NCBIfam" id="NF006624">
    <property type="entry name" value="PRK09192.1"/>
    <property type="match status" value="1"/>
</dbReference>
<dbReference type="Proteomes" id="UP001165633">
    <property type="component" value="Unassembled WGS sequence"/>
</dbReference>
<protein>
    <submittedName>
        <fullName evidence="4">Fatty acyl-AMP ligase</fullName>
    </submittedName>
</protein>
<dbReference type="InterPro" id="IPR045851">
    <property type="entry name" value="AMP-bd_C_sf"/>
</dbReference>
<accession>A0ABT3W9K4</accession>
<comment type="similarity">
    <text evidence="1">Belongs to the ATP-dependent AMP-binding enzyme family.</text>
</comment>
<reference evidence="4" key="1">
    <citation type="submission" date="2022-07" db="EMBL/GenBank/DDBJ databases">
        <title>Bombella genomes.</title>
        <authorList>
            <person name="Harer L."/>
            <person name="Styblova S."/>
            <person name="Ehrmann M."/>
        </authorList>
    </citation>
    <scope>NUCLEOTIDE SEQUENCE</scope>
    <source>
        <strain evidence="4">TMW 2.2559</strain>
    </source>
</reference>
<dbReference type="Gene3D" id="3.40.50.12780">
    <property type="entry name" value="N-terminal domain of ligase-like"/>
    <property type="match status" value="1"/>
</dbReference>
<comment type="caution">
    <text evidence="4">The sequence shown here is derived from an EMBL/GenBank/DDBJ whole genome shotgun (WGS) entry which is preliminary data.</text>
</comment>
<evidence type="ECO:0000313" key="4">
    <source>
        <dbReference type="EMBL" id="MCX5615777.1"/>
    </source>
</evidence>
<evidence type="ECO:0000313" key="5">
    <source>
        <dbReference type="Proteomes" id="UP001165633"/>
    </source>
</evidence>
<dbReference type="InterPro" id="IPR040097">
    <property type="entry name" value="FAAL/FAAC"/>
</dbReference>
<dbReference type="CDD" id="cd05931">
    <property type="entry name" value="FAAL"/>
    <property type="match status" value="1"/>
</dbReference>
<dbReference type="RefSeq" id="WP_266126765.1">
    <property type="nucleotide sequence ID" value="NZ_JANIDV010000001.1"/>
</dbReference>
<dbReference type="InterPro" id="IPR000873">
    <property type="entry name" value="AMP-dep_synth/lig_dom"/>
</dbReference>
<proteinExistence type="inferred from homology"/>
<evidence type="ECO:0000256" key="2">
    <source>
        <dbReference type="ARBA" id="ARBA00022598"/>
    </source>
</evidence>
<dbReference type="Pfam" id="PF00501">
    <property type="entry name" value="AMP-binding"/>
    <property type="match status" value="1"/>
</dbReference>
<dbReference type="GO" id="GO:0016874">
    <property type="term" value="F:ligase activity"/>
    <property type="evidence" value="ECO:0007669"/>
    <property type="project" value="UniProtKB-KW"/>
</dbReference>
<dbReference type="PANTHER" id="PTHR22754">
    <property type="entry name" value="DISCO-INTERACTING PROTEIN 2 DIP2 -RELATED"/>
    <property type="match status" value="1"/>
</dbReference>
<feature type="domain" description="AMP-dependent synthetase/ligase" evidence="3">
    <location>
        <begin position="60"/>
        <end position="436"/>
    </location>
</feature>
<evidence type="ECO:0000259" key="3">
    <source>
        <dbReference type="Pfam" id="PF00501"/>
    </source>
</evidence>
<evidence type="ECO:0000256" key="1">
    <source>
        <dbReference type="ARBA" id="ARBA00006432"/>
    </source>
</evidence>
<organism evidence="4 5">
    <name type="scientific">Bombella dulcis</name>
    <dbReference type="NCBI Taxonomy" id="2967339"/>
    <lineage>
        <taxon>Bacteria</taxon>
        <taxon>Pseudomonadati</taxon>
        <taxon>Pseudomonadota</taxon>
        <taxon>Alphaproteobacteria</taxon>
        <taxon>Acetobacterales</taxon>
        <taxon>Acetobacteraceae</taxon>
        <taxon>Bombella</taxon>
    </lineage>
</organism>
<dbReference type="InterPro" id="IPR042099">
    <property type="entry name" value="ANL_N_sf"/>
</dbReference>
<sequence length="582" mass="64046">MTEANQKPNPVLSITPSRSGIERRYGDFSSFPAALDYAAQGKSGFNIYSGRGTLLEVLPYSLLRQQAQATARRLLGLGLEPGDRVAIVAESDGDFARIFFGCQYASLVPAPLPLPVAFGGKEGYIDTLRGMITTADARAVVVPDVIGGWTSDIIAGFSLVFGGSPADLMSLEESNLPLPKIQEDGLSYLQFSSGSTRFPMGISVTQKAGMANAHAIARYGLQVYPSSDERDDRCVSWLPLYHDMGLVGFFLTPMTCQLSVDLLPTREFARRPHIWLELIARNKGTMSYSPSFGYELCARRGAREDIDLSSWRIAGIGGDMIRPHIIHNFAETFAKRGFDAKAFVASYGMAETTLAISFAPLNTGLRTDRVDLSIMEQKDYAQPAEKEGESTRDFVLCGACLSGHQIEVRNSAGSVLKEREIGTVHVRGPSLMAGYFNRPDETDQVLSPDGWLNTGDIGYMLDGQIVITGRAKDLIIINARNIWPQDLEWAAEHEVTSLRSRDVAVFSVDDRQGERVVALVQCRYTDEEPRVKLRDELVALFRRLHGIDVDVVLVPPRSLPQTSSGKLTRARAKTMYLNNEFA</sequence>